<evidence type="ECO:0000256" key="3">
    <source>
        <dbReference type="ARBA" id="ARBA00022530"/>
    </source>
</evidence>
<proteinExistence type="predicted"/>
<feature type="domain" description="Laminin IV type B" evidence="5">
    <location>
        <begin position="1"/>
        <end position="54"/>
    </location>
</feature>
<organism evidence="6 7">
    <name type="scientific">Coregonus suidteri</name>
    <dbReference type="NCBI Taxonomy" id="861788"/>
    <lineage>
        <taxon>Eukaryota</taxon>
        <taxon>Metazoa</taxon>
        <taxon>Chordata</taxon>
        <taxon>Craniata</taxon>
        <taxon>Vertebrata</taxon>
        <taxon>Euteleostomi</taxon>
        <taxon>Actinopterygii</taxon>
        <taxon>Neopterygii</taxon>
        <taxon>Teleostei</taxon>
        <taxon>Protacanthopterygii</taxon>
        <taxon>Salmoniformes</taxon>
        <taxon>Salmonidae</taxon>
        <taxon>Coregoninae</taxon>
        <taxon>Coregonus</taxon>
    </lineage>
</organism>
<gene>
    <name evidence="6" type="ORF">J4Q44_G00394040</name>
</gene>
<accession>A0AAN8KP65</accession>
<evidence type="ECO:0000313" key="6">
    <source>
        <dbReference type="EMBL" id="KAK6269278.1"/>
    </source>
</evidence>
<comment type="caution">
    <text evidence="6">The sequence shown here is derived from an EMBL/GenBank/DDBJ whole genome shotgun (WGS) entry which is preliminary data.</text>
</comment>
<dbReference type="Proteomes" id="UP001356427">
    <property type="component" value="Unassembled WGS sequence"/>
</dbReference>
<evidence type="ECO:0000256" key="4">
    <source>
        <dbReference type="ARBA" id="ARBA00022869"/>
    </source>
</evidence>
<dbReference type="AlphaFoldDB" id="A0AAN8KP65"/>
<keyword evidence="3" id="KW-0272">Extracellular matrix</keyword>
<comment type="subcellular location">
    <subcellularLocation>
        <location evidence="1">Secreted</location>
        <location evidence="1">Extracellular space</location>
        <location evidence="1">Extracellular matrix</location>
        <location evidence="1">Basement membrane</location>
    </subcellularLocation>
</comment>
<protein>
    <recommendedName>
        <fullName evidence="5">Laminin IV type B domain-containing protein</fullName>
    </recommendedName>
</protein>
<dbReference type="EMBL" id="JAGTTL010003352">
    <property type="protein sequence ID" value="KAK6269278.1"/>
    <property type="molecule type" value="Genomic_DNA"/>
</dbReference>
<dbReference type="GO" id="GO:0005604">
    <property type="term" value="C:basement membrane"/>
    <property type="evidence" value="ECO:0007669"/>
    <property type="project" value="UniProtKB-SubCell"/>
</dbReference>
<evidence type="ECO:0000313" key="7">
    <source>
        <dbReference type="Proteomes" id="UP001356427"/>
    </source>
</evidence>
<keyword evidence="4" id="KW-0084">Basement membrane</keyword>
<dbReference type="InterPro" id="IPR013015">
    <property type="entry name" value="Laminin_IV_B"/>
</dbReference>
<dbReference type="Pfam" id="PF21199">
    <property type="entry name" value="LAMININ_IV_B"/>
    <property type="match status" value="1"/>
</dbReference>
<evidence type="ECO:0000256" key="2">
    <source>
        <dbReference type="ARBA" id="ARBA00022525"/>
    </source>
</evidence>
<keyword evidence="7" id="KW-1185">Reference proteome</keyword>
<dbReference type="PROSITE" id="PS51116">
    <property type="entry name" value="LAMININ_IVB"/>
    <property type="match status" value="1"/>
</dbReference>
<sequence length="54" mass="5930">MLMPQSKNLEVFTSSEGGDVATNSAWDTFQGHCCLENNQRVVKTSSLMCLLCCT</sequence>
<evidence type="ECO:0000259" key="5">
    <source>
        <dbReference type="PROSITE" id="PS51116"/>
    </source>
</evidence>
<keyword evidence="2" id="KW-0964">Secreted</keyword>
<name>A0AAN8KP65_9TELE</name>
<evidence type="ECO:0000256" key="1">
    <source>
        <dbReference type="ARBA" id="ARBA00004302"/>
    </source>
</evidence>
<reference evidence="6 7" key="1">
    <citation type="submission" date="2021-04" db="EMBL/GenBank/DDBJ databases">
        <authorList>
            <person name="De Guttry C."/>
            <person name="Zahm M."/>
            <person name="Klopp C."/>
            <person name="Cabau C."/>
            <person name="Louis A."/>
            <person name="Berthelot C."/>
            <person name="Parey E."/>
            <person name="Roest Crollius H."/>
            <person name="Montfort J."/>
            <person name="Robinson-Rechavi M."/>
            <person name="Bucao C."/>
            <person name="Bouchez O."/>
            <person name="Gislard M."/>
            <person name="Lluch J."/>
            <person name="Milhes M."/>
            <person name="Lampietro C."/>
            <person name="Lopez Roques C."/>
            <person name="Donnadieu C."/>
            <person name="Braasch I."/>
            <person name="Desvignes T."/>
            <person name="Postlethwait J."/>
            <person name="Bobe J."/>
            <person name="Wedekind C."/>
            <person name="Guiguen Y."/>
        </authorList>
    </citation>
    <scope>NUCLEOTIDE SEQUENCE [LARGE SCALE GENOMIC DNA]</scope>
    <source>
        <strain evidence="6">Cs_M1</strain>
        <tissue evidence="6">Blood</tissue>
    </source>
</reference>